<evidence type="ECO:0000313" key="11">
    <source>
        <dbReference type="WBParaSite" id="ACAC_0001075501-mRNA-1"/>
    </source>
</evidence>
<feature type="transmembrane region" description="Helical" evidence="8">
    <location>
        <begin position="716"/>
        <end position="736"/>
    </location>
</feature>
<name>A0A158PBD0_ANGCA</name>
<feature type="transmembrane region" description="Helical" evidence="8">
    <location>
        <begin position="788"/>
        <end position="809"/>
    </location>
</feature>
<evidence type="ECO:0000259" key="9">
    <source>
        <dbReference type="PROSITE" id="PS50156"/>
    </source>
</evidence>
<dbReference type="InterPro" id="IPR051697">
    <property type="entry name" value="Patched_domain-protein"/>
</dbReference>
<dbReference type="PROSITE" id="PS50156">
    <property type="entry name" value="SSD"/>
    <property type="match status" value="1"/>
</dbReference>
<feature type="domain" description="SSD" evidence="9">
    <location>
        <begin position="291"/>
        <end position="427"/>
    </location>
</feature>
<reference evidence="10" key="1">
    <citation type="submission" date="2012-09" db="EMBL/GenBank/DDBJ databases">
        <authorList>
            <person name="Martin A.A."/>
        </authorList>
    </citation>
    <scope>NUCLEOTIDE SEQUENCE</scope>
</reference>
<accession>A0A158PBD0</accession>
<evidence type="ECO:0000313" key="10">
    <source>
        <dbReference type="Proteomes" id="UP000035642"/>
    </source>
</evidence>
<dbReference type="WBParaSite" id="ACAC_0001075501-mRNA-1">
    <property type="protein sequence ID" value="ACAC_0001075501-mRNA-1"/>
    <property type="gene ID" value="ACAC_0001075501"/>
</dbReference>
<keyword evidence="7" id="KW-0325">Glycoprotein</keyword>
<dbReference type="PANTHER" id="PTHR10796:SF122">
    <property type="entry name" value="SSD DOMAIN-CONTAINING PROTEIN"/>
    <property type="match status" value="1"/>
</dbReference>
<comment type="subcellular location">
    <subcellularLocation>
        <location evidence="1">Cell membrane</location>
        <topology evidence="1">Multi-pass membrane protein</topology>
    </subcellularLocation>
</comment>
<dbReference type="Proteomes" id="UP000035642">
    <property type="component" value="Unassembled WGS sequence"/>
</dbReference>
<keyword evidence="5 8" id="KW-1133">Transmembrane helix</keyword>
<evidence type="ECO:0000256" key="5">
    <source>
        <dbReference type="ARBA" id="ARBA00022989"/>
    </source>
</evidence>
<evidence type="ECO:0000256" key="4">
    <source>
        <dbReference type="ARBA" id="ARBA00022692"/>
    </source>
</evidence>
<evidence type="ECO:0000256" key="7">
    <source>
        <dbReference type="ARBA" id="ARBA00023180"/>
    </source>
</evidence>
<dbReference type="GO" id="GO:0018996">
    <property type="term" value="P:molting cycle, collagen and cuticulin-based cuticle"/>
    <property type="evidence" value="ECO:0007669"/>
    <property type="project" value="TreeGrafter"/>
</dbReference>
<evidence type="ECO:0000256" key="6">
    <source>
        <dbReference type="ARBA" id="ARBA00023136"/>
    </source>
</evidence>
<dbReference type="Gene3D" id="1.20.1640.10">
    <property type="entry name" value="Multidrug efflux transporter AcrB transmembrane domain"/>
    <property type="match status" value="2"/>
</dbReference>
<keyword evidence="6 8" id="KW-0472">Membrane</keyword>
<dbReference type="Pfam" id="PF02460">
    <property type="entry name" value="Patched"/>
    <property type="match status" value="1"/>
</dbReference>
<sequence>MVAMGRHATKDTCFIRFINFTFEKVGYVVSYAPWSCIILSCLATLVLSLKIPFTKMENNISDFTPYGARSRQEQKIYCEFFLNRGEPKAIYAFIYPKHGGNLLNTSHFNHTVQVLDKISHDFYMRTPNGNKNFEQLCEGFCAINEPIRHFYSGMLISEKYTNRSRHLDLGYPITTVLGTKLHMDPNLFGVKVAVKDDRGQELVISTTQLQNNIREVALIVLQFRLEIGSDITHEDIDAYEHSIVNHFQTDVIIVDILTDSYITSEIVRAGLSLVPFLAVGFTIMVTFSVTLAVMACVCPFMACGAALGALFWVGFRFGSTMCVTPFLVLAIGVDDAYLMMNAWQRITSRRRKIPFDNVDLEVRGRIVEMLVQTGPSVSITTITNFLAFSVGALTPTPEIRLFSVGNAFAIVVDFIFQLSIYASLMVIVGRYEIQREFDSKCLDLQKLPEQKSSKSEKNPSIGSRLDYTFPILLLLLWYVCIIGTLNMKPQLSPDRLFLEDSRIFKVFEERQKYITPYYSVCWILVEQPGDISNFQVAEFENLPNSVGRYSTKFWLRDYEDFLKQGEELDIAKEYDDLLEPSIMLTQNGSFFVSSTAKPKGNELKQFLEWPEFSFWKGFIQLESNKMGTEYTVTRFFFTTAFQGRELEDWSNRAVLLNQWRFLVDKYSDLKVSIYEDDAKFLDMIETMVPVSLQSALFTFICMFAVTVLFISHLPTLFVATLSILSTSVGVFGIMSLKGAQLDPIMMSATVMCIGFSVDIPSHISYHYHHTEKGSGSVMERLKGTVRSVGFPIMQASVSTTLCLLSLLCVKLHMSQTFAECMLLVVLIGTIHGILIIPVIFNLISILPFRHKLVVITKRQ</sequence>
<feature type="transmembrane region" description="Helical" evidence="8">
    <location>
        <begin position="31"/>
        <end position="49"/>
    </location>
</feature>
<keyword evidence="4 8" id="KW-0812">Transmembrane</keyword>
<feature type="transmembrane region" description="Helical" evidence="8">
    <location>
        <begin position="467"/>
        <end position="485"/>
    </location>
</feature>
<feature type="transmembrane region" description="Helical" evidence="8">
    <location>
        <begin position="407"/>
        <end position="428"/>
    </location>
</feature>
<evidence type="ECO:0000256" key="2">
    <source>
        <dbReference type="ARBA" id="ARBA00005585"/>
    </source>
</evidence>
<keyword evidence="3" id="KW-1003">Cell membrane</keyword>
<dbReference type="SUPFAM" id="SSF82866">
    <property type="entry name" value="Multidrug efflux transporter AcrB transmembrane domain"/>
    <property type="match status" value="2"/>
</dbReference>
<dbReference type="GO" id="GO:0006897">
    <property type="term" value="P:endocytosis"/>
    <property type="evidence" value="ECO:0007669"/>
    <property type="project" value="TreeGrafter"/>
</dbReference>
<dbReference type="GO" id="GO:0030659">
    <property type="term" value="C:cytoplasmic vesicle membrane"/>
    <property type="evidence" value="ECO:0007669"/>
    <property type="project" value="TreeGrafter"/>
</dbReference>
<feature type="transmembrane region" description="Helical" evidence="8">
    <location>
        <begin position="322"/>
        <end position="340"/>
    </location>
</feature>
<feature type="transmembrane region" description="Helical" evidence="8">
    <location>
        <begin position="377"/>
        <end position="395"/>
    </location>
</feature>
<dbReference type="GO" id="GO:0005886">
    <property type="term" value="C:plasma membrane"/>
    <property type="evidence" value="ECO:0007669"/>
    <property type="project" value="UniProtKB-SubCell"/>
</dbReference>
<dbReference type="InterPro" id="IPR003392">
    <property type="entry name" value="PTHD_SSD"/>
</dbReference>
<dbReference type="FunFam" id="1.20.1640.10:FF:000013">
    <property type="entry name" value="PaTched Related family"/>
    <property type="match status" value="1"/>
</dbReference>
<reference evidence="11" key="2">
    <citation type="submission" date="2016-04" db="UniProtKB">
        <authorList>
            <consortium name="WormBaseParasite"/>
        </authorList>
    </citation>
    <scope>IDENTIFICATION</scope>
</reference>
<proteinExistence type="inferred from homology"/>
<feature type="transmembrane region" description="Helical" evidence="8">
    <location>
        <begin position="690"/>
        <end position="710"/>
    </location>
</feature>
<dbReference type="PANTHER" id="PTHR10796">
    <property type="entry name" value="PATCHED-RELATED"/>
    <property type="match status" value="1"/>
</dbReference>
<organism evidence="10 11">
    <name type="scientific">Angiostrongylus cantonensis</name>
    <name type="common">Rat lungworm</name>
    <dbReference type="NCBI Taxonomy" id="6313"/>
    <lineage>
        <taxon>Eukaryota</taxon>
        <taxon>Metazoa</taxon>
        <taxon>Ecdysozoa</taxon>
        <taxon>Nematoda</taxon>
        <taxon>Chromadorea</taxon>
        <taxon>Rhabditida</taxon>
        <taxon>Rhabditina</taxon>
        <taxon>Rhabditomorpha</taxon>
        <taxon>Strongyloidea</taxon>
        <taxon>Metastrongylidae</taxon>
        <taxon>Angiostrongylus</taxon>
    </lineage>
</organism>
<evidence type="ECO:0000256" key="8">
    <source>
        <dbReference type="SAM" id="Phobius"/>
    </source>
</evidence>
<evidence type="ECO:0000256" key="1">
    <source>
        <dbReference type="ARBA" id="ARBA00004651"/>
    </source>
</evidence>
<dbReference type="AlphaFoldDB" id="A0A158PBD0"/>
<comment type="similarity">
    <text evidence="2">Belongs to the patched family.</text>
</comment>
<evidence type="ECO:0000256" key="3">
    <source>
        <dbReference type="ARBA" id="ARBA00022475"/>
    </source>
</evidence>
<protein>
    <submittedName>
        <fullName evidence="11">SSD domain-containing protein</fullName>
    </submittedName>
</protein>
<feature type="transmembrane region" description="Helical" evidence="8">
    <location>
        <begin position="821"/>
        <end position="843"/>
    </location>
</feature>
<dbReference type="InterPro" id="IPR000731">
    <property type="entry name" value="SSD"/>
</dbReference>
<keyword evidence="10" id="KW-1185">Reference proteome</keyword>